<dbReference type="InterPro" id="IPR036259">
    <property type="entry name" value="MFS_trans_sf"/>
</dbReference>
<dbReference type="SUPFAM" id="SSF103473">
    <property type="entry name" value="MFS general substrate transporter"/>
    <property type="match status" value="1"/>
</dbReference>
<dbReference type="Gene3D" id="1.20.1250.20">
    <property type="entry name" value="MFS general substrate transporter like domains"/>
    <property type="match status" value="1"/>
</dbReference>
<dbReference type="Proteomes" id="UP000501058">
    <property type="component" value="Chromosome"/>
</dbReference>
<dbReference type="AlphaFoldDB" id="A0A6G7Y646"/>
<feature type="transmembrane region" description="Helical" evidence="1">
    <location>
        <begin position="299"/>
        <end position="316"/>
    </location>
</feature>
<dbReference type="PANTHER" id="PTHR23542">
    <property type="match status" value="1"/>
</dbReference>
<organism evidence="2 3">
    <name type="scientific">Propioniciclava coleopterorum</name>
    <dbReference type="NCBI Taxonomy" id="2714937"/>
    <lineage>
        <taxon>Bacteria</taxon>
        <taxon>Bacillati</taxon>
        <taxon>Actinomycetota</taxon>
        <taxon>Actinomycetes</taxon>
        <taxon>Propionibacteriales</taxon>
        <taxon>Propionibacteriaceae</taxon>
        <taxon>Propioniciclava</taxon>
    </lineage>
</organism>
<proteinExistence type="predicted"/>
<dbReference type="Pfam" id="PF07690">
    <property type="entry name" value="MFS_1"/>
    <property type="match status" value="1"/>
</dbReference>
<keyword evidence="1" id="KW-0812">Transmembrane</keyword>
<dbReference type="GO" id="GO:0022857">
    <property type="term" value="F:transmembrane transporter activity"/>
    <property type="evidence" value="ECO:0007669"/>
    <property type="project" value="InterPro"/>
</dbReference>
<sequence length="419" mass="41353">MSLTRQPLSTDTPAPSVPAPREGTLTLLAGSAGWSWLALAFLARLPVAMLPLTLLVYGRVLTGSFAAAGLMVGALSLGGVVGAPLVGALADRIGHRRTLIWLTAPSALGILGLISLTWTGAPLGVALALAALVGASNAQVGAMARASWSARFAGRPDSSRRVEVAMGYETVADEISFVVGPVLGATLAAAVSPVVALGVSLALLLVAQLGFAARVRGGHAPVAHVGGRIHHRGLLAPWVAVALCVGLVFGSVQTGVTASLAETPAAGFTGVVYAFLGVGSAVSGMLTHLLARWSLPTRVISAGTLLAIAGAALMLAATPVALAAACLAAGLCVAPLLVSSYAAAERLASAGNTLVLTLLSTAMTAGVGLGASLAGGLIEASGPHTALGMPVVLGLACALLGLAARLARTDVFGPAAARS</sequence>
<feature type="transmembrane region" description="Helical" evidence="1">
    <location>
        <begin position="25"/>
        <end position="45"/>
    </location>
</feature>
<feature type="transmembrane region" description="Helical" evidence="1">
    <location>
        <begin position="384"/>
        <end position="404"/>
    </location>
</feature>
<evidence type="ECO:0000313" key="2">
    <source>
        <dbReference type="EMBL" id="QIK72118.1"/>
    </source>
</evidence>
<dbReference type="PANTHER" id="PTHR23542:SF1">
    <property type="entry name" value="MAJOR FACILITATOR SUPERFAMILY (MFS) PROFILE DOMAIN-CONTAINING PROTEIN"/>
    <property type="match status" value="1"/>
</dbReference>
<feature type="transmembrane region" description="Helical" evidence="1">
    <location>
        <begin position="194"/>
        <end position="213"/>
    </location>
</feature>
<dbReference type="EMBL" id="CP049865">
    <property type="protein sequence ID" value="QIK72118.1"/>
    <property type="molecule type" value="Genomic_DNA"/>
</dbReference>
<evidence type="ECO:0000313" key="3">
    <source>
        <dbReference type="Proteomes" id="UP000501058"/>
    </source>
</evidence>
<feature type="transmembrane region" description="Helical" evidence="1">
    <location>
        <begin position="234"/>
        <end position="253"/>
    </location>
</feature>
<dbReference type="InterPro" id="IPR011701">
    <property type="entry name" value="MFS"/>
</dbReference>
<keyword evidence="1" id="KW-0472">Membrane</keyword>
<feature type="transmembrane region" description="Helical" evidence="1">
    <location>
        <begin position="354"/>
        <end position="378"/>
    </location>
</feature>
<dbReference type="RefSeq" id="WP_166233166.1">
    <property type="nucleotide sequence ID" value="NZ_CP049865.1"/>
</dbReference>
<feature type="transmembrane region" description="Helical" evidence="1">
    <location>
        <begin position="322"/>
        <end position="342"/>
    </location>
</feature>
<gene>
    <name evidence="2" type="ORF">G7070_07335</name>
</gene>
<reference evidence="2 3" key="1">
    <citation type="submission" date="2020-03" db="EMBL/GenBank/DDBJ databases">
        <title>Propioniciclava sp. nov., isolated from Hydrophilus acuminatus.</title>
        <authorList>
            <person name="Hyun D.-W."/>
            <person name="Bae J.-W."/>
        </authorList>
    </citation>
    <scope>NUCLEOTIDE SEQUENCE [LARGE SCALE GENOMIC DNA]</scope>
    <source>
        <strain evidence="2 3">HDW11</strain>
    </source>
</reference>
<keyword evidence="1" id="KW-1133">Transmembrane helix</keyword>
<feature type="transmembrane region" description="Helical" evidence="1">
    <location>
        <begin position="99"/>
        <end position="118"/>
    </location>
</feature>
<feature type="transmembrane region" description="Helical" evidence="1">
    <location>
        <begin position="65"/>
        <end position="87"/>
    </location>
</feature>
<feature type="transmembrane region" description="Helical" evidence="1">
    <location>
        <begin position="265"/>
        <end position="287"/>
    </location>
</feature>
<evidence type="ECO:0000256" key="1">
    <source>
        <dbReference type="SAM" id="Phobius"/>
    </source>
</evidence>
<protein>
    <submittedName>
        <fullName evidence="2">MFS transporter</fullName>
    </submittedName>
</protein>
<keyword evidence="3" id="KW-1185">Reference proteome</keyword>
<dbReference type="KEGG" id="prv:G7070_07335"/>
<accession>A0A6G7Y646</accession>
<name>A0A6G7Y646_9ACTN</name>